<protein>
    <submittedName>
        <fullName evidence="1">(northern house mosquito) hypothetical protein</fullName>
    </submittedName>
</protein>
<dbReference type="EMBL" id="HBUE01212673">
    <property type="protein sequence ID" value="CAG6535100.1"/>
    <property type="molecule type" value="Transcribed_RNA"/>
</dbReference>
<dbReference type="EMBL" id="HBUE01212672">
    <property type="protein sequence ID" value="CAG6535099.1"/>
    <property type="molecule type" value="Transcribed_RNA"/>
</dbReference>
<dbReference type="AlphaFoldDB" id="A0A8D8HHT5"/>
<dbReference type="EMBL" id="HBUE01319164">
    <property type="protein sequence ID" value="CAG6587067.1"/>
    <property type="molecule type" value="Transcribed_RNA"/>
</dbReference>
<dbReference type="EMBL" id="HBUE01076109">
    <property type="protein sequence ID" value="CAG6475114.1"/>
    <property type="molecule type" value="Transcribed_RNA"/>
</dbReference>
<dbReference type="EMBL" id="HBUE01319163">
    <property type="protein sequence ID" value="CAG6587066.1"/>
    <property type="molecule type" value="Transcribed_RNA"/>
</dbReference>
<proteinExistence type="predicted"/>
<accession>A0A8D8HHT5</accession>
<name>A0A8D8HHT5_CULPI</name>
<organism evidence="1">
    <name type="scientific">Culex pipiens</name>
    <name type="common">House mosquito</name>
    <dbReference type="NCBI Taxonomy" id="7175"/>
    <lineage>
        <taxon>Eukaryota</taxon>
        <taxon>Metazoa</taxon>
        <taxon>Ecdysozoa</taxon>
        <taxon>Arthropoda</taxon>
        <taxon>Hexapoda</taxon>
        <taxon>Insecta</taxon>
        <taxon>Pterygota</taxon>
        <taxon>Neoptera</taxon>
        <taxon>Endopterygota</taxon>
        <taxon>Diptera</taxon>
        <taxon>Nematocera</taxon>
        <taxon>Culicoidea</taxon>
        <taxon>Culicidae</taxon>
        <taxon>Culicinae</taxon>
        <taxon>Culicini</taxon>
        <taxon>Culex</taxon>
        <taxon>Culex</taxon>
    </lineage>
</organism>
<evidence type="ECO:0000313" key="1">
    <source>
        <dbReference type="EMBL" id="CAG6535099.1"/>
    </source>
</evidence>
<sequence length="110" mass="11948">MLANIGRYLLFGVWSHLNGFADIMGRYLSRPHGSYILRIFTLAGSASSLLVADALLVSISPLSWTVPIPLLSTGPTLCHLRANRTPVPGSLLFRRPIKSSFSVLVLVTIS</sequence>
<reference evidence="1" key="1">
    <citation type="submission" date="2021-05" db="EMBL/GenBank/DDBJ databases">
        <authorList>
            <person name="Alioto T."/>
            <person name="Alioto T."/>
            <person name="Gomez Garrido J."/>
        </authorList>
    </citation>
    <scope>NUCLEOTIDE SEQUENCE</scope>
</reference>
<dbReference type="EMBL" id="HBUE01076106">
    <property type="protein sequence ID" value="CAG6475110.1"/>
    <property type="molecule type" value="Transcribed_RNA"/>
</dbReference>
<dbReference type="EMBL" id="HBUE01076107">
    <property type="protein sequence ID" value="CAG6475112.1"/>
    <property type="molecule type" value="Transcribed_RNA"/>
</dbReference>